<feature type="non-terminal residue" evidence="1">
    <location>
        <position position="281"/>
    </location>
</feature>
<proteinExistence type="predicted"/>
<comment type="caution">
    <text evidence="1">The sequence shown here is derived from an EMBL/GenBank/DDBJ whole genome shotgun (WGS) entry which is preliminary data.</text>
</comment>
<accession>X1D2L1</accession>
<dbReference type="AlphaFoldDB" id="X1D2L1"/>
<organism evidence="1">
    <name type="scientific">marine sediment metagenome</name>
    <dbReference type="NCBI Taxonomy" id="412755"/>
    <lineage>
        <taxon>unclassified sequences</taxon>
        <taxon>metagenomes</taxon>
        <taxon>ecological metagenomes</taxon>
    </lineage>
</organism>
<feature type="non-terminal residue" evidence="1">
    <location>
        <position position="1"/>
    </location>
</feature>
<evidence type="ECO:0000313" key="1">
    <source>
        <dbReference type="EMBL" id="GAG99362.1"/>
    </source>
</evidence>
<name>X1D2L1_9ZZZZ</name>
<reference evidence="1" key="1">
    <citation type="journal article" date="2014" name="Front. Microbiol.">
        <title>High frequency of phylogenetically diverse reductive dehalogenase-homologous genes in deep subseafloor sedimentary metagenomes.</title>
        <authorList>
            <person name="Kawai M."/>
            <person name="Futagami T."/>
            <person name="Toyoda A."/>
            <person name="Takaki Y."/>
            <person name="Nishi S."/>
            <person name="Hori S."/>
            <person name="Arai W."/>
            <person name="Tsubouchi T."/>
            <person name="Morono Y."/>
            <person name="Uchiyama I."/>
            <person name="Ito T."/>
            <person name="Fujiyama A."/>
            <person name="Inagaki F."/>
            <person name="Takami H."/>
        </authorList>
    </citation>
    <scope>NUCLEOTIDE SEQUENCE</scope>
    <source>
        <strain evidence="1">Expedition CK06-06</strain>
    </source>
</reference>
<gene>
    <name evidence="1" type="ORF">S01H4_45463</name>
</gene>
<protein>
    <submittedName>
        <fullName evidence="1">Uncharacterized protein</fullName>
    </submittedName>
</protein>
<sequence length="281" mass="33766">FGQVMISESLPSQSKNYFTSTDVNTFKIDFSKKKKIKKKDFEPCDFHYENIENSLNKIKIPKRFDVQTILNSIRESDAADSKKISTIETHYNERYEIMKYKFLIERDLTTRGKSEHLLDWLEKYCKNMIETYKKTFKNLKNRRNNISYFLYATDFSNDFLDIMAESIRLDELILLSLMNVLDKFLNEFFISGHYSKNNKKPLLIKNKITRLRKEAIRSIIKKHMTKIDEIFEYGAEMEECRIQINLFIDIWNCKTDKEIPYPKNYSYENLDKKEFDRLLNS</sequence>
<dbReference type="EMBL" id="BART01025313">
    <property type="protein sequence ID" value="GAG99362.1"/>
    <property type="molecule type" value="Genomic_DNA"/>
</dbReference>